<evidence type="ECO:0000313" key="1">
    <source>
        <dbReference type="EMBL" id="OBU11353.1"/>
    </source>
</evidence>
<comment type="caution">
    <text evidence="1">The sequence shown here is derived from an EMBL/GenBank/DDBJ whole genome shotgun (WGS) entry which is preliminary data.</text>
</comment>
<organism evidence="1 2">
    <name type="scientific">Morganella psychrotolerans</name>
    <dbReference type="NCBI Taxonomy" id="368603"/>
    <lineage>
        <taxon>Bacteria</taxon>
        <taxon>Pseudomonadati</taxon>
        <taxon>Pseudomonadota</taxon>
        <taxon>Gammaproteobacteria</taxon>
        <taxon>Enterobacterales</taxon>
        <taxon>Morganellaceae</taxon>
        <taxon>Morganella</taxon>
    </lineage>
</organism>
<proteinExistence type="predicted"/>
<dbReference type="EMBL" id="LZEX01000001">
    <property type="protein sequence ID" value="OBU11353.1"/>
    <property type="molecule type" value="Genomic_DNA"/>
</dbReference>
<protein>
    <submittedName>
        <fullName evidence="1">Uncharacterized protein</fullName>
    </submittedName>
</protein>
<reference evidence="1 2" key="1">
    <citation type="submission" date="2016-06" db="EMBL/GenBank/DDBJ databases">
        <authorList>
            <person name="Kjaerup R.B."/>
            <person name="Dalgaard T.S."/>
            <person name="Juul-Madsen H.R."/>
        </authorList>
    </citation>
    <scope>NUCLEOTIDE SEQUENCE [LARGE SCALE GENOMIC DNA]</scope>
    <source>
        <strain evidence="1 2">GCSL-Mp3</strain>
    </source>
</reference>
<name>A0A1B8HPN7_9GAMM</name>
<dbReference type="AlphaFoldDB" id="A0A1B8HPN7"/>
<dbReference type="Proteomes" id="UP000092247">
    <property type="component" value="Unassembled WGS sequence"/>
</dbReference>
<accession>A0A1B8HPN7</accession>
<gene>
    <name evidence="1" type="ORF">AYY17_00985</name>
</gene>
<dbReference type="RefSeq" id="WP_067420556.1">
    <property type="nucleotide sequence ID" value="NZ_LZEX01000001.1"/>
</dbReference>
<sequence>MSEINSHDSVHIFPQDRETLYHLVWREPAERITALYGISTELLVKRCSEMRIPRPLAGYWKALAKGIAPAIPALPALKKDKVVKTLKNNNPSVQPPCIVVPKPAPLVTRKQVLVTGNGYGLINDLKTYLPVSPVTEDGYYKPTKKKLLDLNVSDTGFDSAIEFLSRFFDALGKKGYRVTLDVPVAMLHRADIDIKEDPKGEGYRWDNLWRPYKPSIIYVEDMCFAFNLAEMTEYVPAKKVKNRYVRDEQIGRWTRGRNSELFRHVSKHTLPTGRFLLQLYSPYSSAKWLLQFRQTKQCGLISQIPKMISAMQEAVPLISTQLEKARIEADEWRIQREREHSIYLEKERIAREKEAYSSSRTELKSIMVQWTEDKQLEQFFHEAELDAAMLDEQQKIQIMERLQLARQFMSEDTAIERLLKWETPKEKLSKR</sequence>
<evidence type="ECO:0000313" key="2">
    <source>
        <dbReference type="Proteomes" id="UP000092247"/>
    </source>
</evidence>